<dbReference type="Pfam" id="PF02598">
    <property type="entry name" value="Methyltrn_RNA_3"/>
    <property type="match status" value="1"/>
</dbReference>
<dbReference type="InterPro" id="IPR029028">
    <property type="entry name" value="Alpha/beta_knot_MTases"/>
</dbReference>
<organism evidence="2">
    <name type="scientific">Caldiarchaeum subterraneum</name>
    <dbReference type="NCBI Taxonomy" id="311458"/>
    <lineage>
        <taxon>Archaea</taxon>
        <taxon>Nitrososphaerota</taxon>
        <taxon>Candidatus Caldarchaeales</taxon>
        <taxon>Candidatus Caldarchaeaceae</taxon>
        <taxon>Candidatus Caldarchaeum</taxon>
    </lineage>
</organism>
<dbReference type="InterPro" id="IPR029026">
    <property type="entry name" value="tRNA_m1G_MTases_N"/>
</dbReference>
<evidence type="ECO:0000256" key="1">
    <source>
        <dbReference type="SAM" id="MobiDB-lite"/>
    </source>
</evidence>
<sequence length="333" mass="37209">MGRTLQQGKTPDRHSREITNLRTHGNRHGEKHGALRPRHIALKPRRKAMHQGPRSMKTFAVFLPHSFTAEVPSFREATMKIGFVGRVLATFRVDELVLYPDEPGAPRIRNALLIKELLDYLVTAPYLRSRIYPLKPSLRYAGLLPPLNIPTHPEADALKKEGTHYRQALVTASGQTSLLEAGMGKPLKIPRKLPKNKIVTLRVRIKEGRVKYSVVGKKSGETYTGFRTRVVKSLEEALKPYTFRLATSRLGEPINQVYATVAQRLREPIQTCVVFGAADKGLHEIAQAHGLDYSSLFTLTINTAPNQGVKTIRTEEALAYTLAILNLAKTSTI</sequence>
<gene>
    <name evidence="3" type="ORF">ENM30_05600</name>
    <name evidence="2" type="ORF">ENT82_06970</name>
</gene>
<feature type="compositionally biased region" description="Basic and acidic residues" evidence="1">
    <location>
        <begin position="10"/>
        <end position="19"/>
    </location>
</feature>
<evidence type="ECO:0008006" key="4">
    <source>
        <dbReference type="Google" id="ProtNLM"/>
    </source>
</evidence>
<dbReference type="PANTHER" id="PTHR12150:SF13">
    <property type="entry name" value="METHYLTRANSFERASE C9ORF114-RELATED"/>
    <property type="match status" value="1"/>
</dbReference>
<dbReference type="SUPFAM" id="SSF75217">
    <property type="entry name" value="alpha/beta knot"/>
    <property type="match status" value="1"/>
</dbReference>
<comment type="caution">
    <text evidence="2">The sequence shown here is derived from an EMBL/GenBank/DDBJ whole genome shotgun (WGS) entry which is preliminary data.</text>
</comment>
<dbReference type="EMBL" id="DRXG01000123">
    <property type="protein sequence ID" value="HHN52769.1"/>
    <property type="molecule type" value="Genomic_DNA"/>
</dbReference>
<evidence type="ECO:0000313" key="3">
    <source>
        <dbReference type="EMBL" id="HHN52769.1"/>
    </source>
</evidence>
<feature type="region of interest" description="Disordered" evidence="1">
    <location>
        <begin position="1"/>
        <end position="35"/>
    </location>
</feature>
<reference evidence="2" key="1">
    <citation type="journal article" date="2020" name="mSystems">
        <title>Genome- and Community-Level Interaction Insights into Carbon Utilization and Element Cycling Functions of Hydrothermarchaeota in Hydrothermal Sediment.</title>
        <authorList>
            <person name="Zhou Z."/>
            <person name="Liu Y."/>
            <person name="Xu W."/>
            <person name="Pan J."/>
            <person name="Luo Z.H."/>
            <person name="Li M."/>
        </authorList>
    </citation>
    <scope>NUCLEOTIDE SEQUENCE [LARGE SCALE GENOMIC DNA]</scope>
    <source>
        <strain evidence="3">SpSt-1073</strain>
        <strain evidence="2">SpSt-613</strain>
    </source>
</reference>
<evidence type="ECO:0000313" key="2">
    <source>
        <dbReference type="EMBL" id="HGN90845.1"/>
    </source>
</evidence>
<dbReference type="AlphaFoldDB" id="A0A7C4E0W9"/>
<dbReference type="CDD" id="cd18086">
    <property type="entry name" value="HsC9orf114-like"/>
    <property type="match status" value="1"/>
</dbReference>
<dbReference type="PANTHER" id="PTHR12150">
    <property type="entry name" value="CLASS IV SAM-BINDING METHYLTRANSFERASE-RELATED"/>
    <property type="match status" value="1"/>
</dbReference>
<dbReference type="InterPro" id="IPR003750">
    <property type="entry name" value="Put_MeTrfase-C9orf114-like"/>
</dbReference>
<dbReference type="Gene3D" id="3.40.1280.10">
    <property type="match status" value="1"/>
</dbReference>
<dbReference type="EMBL" id="DTAD01000075">
    <property type="protein sequence ID" value="HGN90845.1"/>
    <property type="molecule type" value="Genomic_DNA"/>
</dbReference>
<protein>
    <recommendedName>
        <fullName evidence="4">RNA-binding protein</fullName>
    </recommendedName>
</protein>
<proteinExistence type="predicted"/>
<name>A0A7C4E0W9_CALS0</name>
<dbReference type="Gene3D" id="2.40.50.140">
    <property type="entry name" value="Nucleic acid-binding proteins"/>
    <property type="match status" value="1"/>
</dbReference>
<accession>A0A7C4E0W9</accession>
<dbReference type="InterPro" id="IPR012340">
    <property type="entry name" value="NA-bd_OB-fold"/>
</dbReference>